<sequence>MSLSPSFRSSALGAPRLPFSLPRLADDLPDFDSWGDVSGGGTGWGTGWGNNLGWADSVGRDTTAWGDSAGWGLAAWSVVTEGEGNDGETVEHMWPATLSPPLDAGADANPAPGPDSSGSFDHSLHTGSYGTDTESTERAWAPDALASSAGGIAPVPHP</sequence>
<reference evidence="2" key="1">
    <citation type="submission" date="2023-03" db="EMBL/GenBank/DDBJ databases">
        <title>Massive genome expansion in bonnet fungi (Mycena s.s.) driven by repeated elements and novel gene families across ecological guilds.</title>
        <authorList>
            <consortium name="Lawrence Berkeley National Laboratory"/>
            <person name="Harder C.B."/>
            <person name="Miyauchi S."/>
            <person name="Viragh M."/>
            <person name="Kuo A."/>
            <person name="Thoen E."/>
            <person name="Andreopoulos B."/>
            <person name="Lu D."/>
            <person name="Skrede I."/>
            <person name="Drula E."/>
            <person name="Henrissat B."/>
            <person name="Morin E."/>
            <person name="Kohler A."/>
            <person name="Barry K."/>
            <person name="LaButti K."/>
            <person name="Morin E."/>
            <person name="Salamov A."/>
            <person name="Lipzen A."/>
            <person name="Mereny Z."/>
            <person name="Hegedus B."/>
            <person name="Baldrian P."/>
            <person name="Stursova M."/>
            <person name="Weitz H."/>
            <person name="Taylor A."/>
            <person name="Grigoriev I.V."/>
            <person name="Nagy L.G."/>
            <person name="Martin F."/>
            <person name="Kauserud H."/>
        </authorList>
    </citation>
    <scope>NUCLEOTIDE SEQUENCE</scope>
    <source>
        <strain evidence="2">CBHHK067</strain>
    </source>
</reference>
<dbReference type="Proteomes" id="UP001221757">
    <property type="component" value="Unassembled WGS sequence"/>
</dbReference>
<dbReference type="EMBL" id="JARKIE010000369">
    <property type="protein sequence ID" value="KAJ7649199.1"/>
    <property type="molecule type" value="Genomic_DNA"/>
</dbReference>
<evidence type="ECO:0000256" key="1">
    <source>
        <dbReference type="SAM" id="MobiDB-lite"/>
    </source>
</evidence>
<feature type="compositionally biased region" description="Low complexity" evidence="1">
    <location>
        <begin position="100"/>
        <end position="110"/>
    </location>
</feature>
<dbReference type="AlphaFoldDB" id="A0AAD7FXW0"/>
<evidence type="ECO:0000313" key="3">
    <source>
        <dbReference type="Proteomes" id="UP001221757"/>
    </source>
</evidence>
<keyword evidence="3" id="KW-1185">Reference proteome</keyword>
<feature type="compositionally biased region" description="Polar residues" evidence="1">
    <location>
        <begin position="116"/>
        <end position="133"/>
    </location>
</feature>
<organism evidence="2 3">
    <name type="scientific">Mycena rosella</name>
    <name type="common">Pink bonnet</name>
    <name type="synonym">Agaricus rosellus</name>
    <dbReference type="NCBI Taxonomy" id="1033263"/>
    <lineage>
        <taxon>Eukaryota</taxon>
        <taxon>Fungi</taxon>
        <taxon>Dikarya</taxon>
        <taxon>Basidiomycota</taxon>
        <taxon>Agaricomycotina</taxon>
        <taxon>Agaricomycetes</taxon>
        <taxon>Agaricomycetidae</taxon>
        <taxon>Agaricales</taxon>
        <taxon>Marasmiineae</taxon>
        <taxon>Mycenaceae</taxon>
        <taxon>Mycena</taxon>
    </lineage>
</organism>
<accession>A0AAD7FXW0</accession>
<protein>
    <submittedName>
        <fullName evidence="2">Uncharacterized protein</fullName>
    </submittedName>
</protein>
<comment type="caution">
    <text evidence="2">The sequence shown here is derived from an EMBL/GenBank/DDBJ whole genome shotgun (WGS) entry which is preliminary data.</text>
</comment>
<feature type="region of interest" description="Disordered" evidence="1">
    <location>
        <begin position="79"/>
        <end position="158"/>
    </location>
</feature>
<name>A0AAD7FXW0_MYCRO</name>
<proteinExistence type="predicted"/>
<evidence type="ECO:0000313" key="2">
    <source>
        <dbReference type="EMBL" id="KAJ7649199.1"/>
    </source>
</evidence>
<gene>
    <name evidence="2" type="ORF">B0H17DRAFT_1215413</name>
</gene>